<keyword evidence="4" id="KW-1185">Reference proteome</keyword>
<feature type="transmembrane region" description="Helical" evidence="1">
    <location>
        <begin position="73"/>
        <end position="94"/>
    </location>
</feature>
<dbReference type="RefSeq" id="WP_257892215.1">
    <property type="nucleotide sequence ID" value="NZ_JAIMBW010000001.1"/>
</dbReference>
<organism evidence="3">
    <name type="scientific">Gymnodinialimonas phycosphaerae</name>
    <dbReference type="NCBI Taxonomy" id="2841589"/>
    <lineage>
        <taxon>Bacteria</taxon>
        <taxon>Pseudomonadati</taxon>
        <taxon>Pseudomonadota</taxon>
        <taxon>Alphaproteobacteria</taxon>
        <taxon>Rhodobacterales</taxon>
        <taxon>Paracoccaceae</taxon>
        <taxon>Gymnodinialimonas</taxon>
    </lineage>
</organism>
<proteinExistence type="predicted"/>
<evidence type="ECO:0000256" key="1">
    <source>
        <dbReference type="SAM" id="Phobius"/>
    </source>
</evidence>
<dbReference type="AlphaFoldDB" id="A0A975YH54"/>
<dbReference type="EMBL" id="JAIMBW010000001">
    <property type="protein sequence ID" value="MBY4892421.1"/>
    <property type="molecule type" value="Genomic_DNA"/>
</dbReference>
<name>A0A975YH54_9RHOB</name>
<feature type="transmembrane region" description="Helical" evidence="1">
    <location>
        <begin position="46"/>
        <end position="67"/>
    </location>
</feature>
<feature type="transmembrane region" description="Helical" evidence="1">
    <location>
        <begin position="142"/>
        <end position="164"/>
    </location>
</feature>
<gene>
    <name evidence="2" type="ORF">KUL25_06560</name>
    <name evidence="3" type="ORF">KUL25_06565</name>
</gene>
<feature type="transmembrane region" description="Helical" evidence="1">
    <location>
        <begin position="17"/>
        <end position="39"/>
    </location>
</feature>
<evidence type="ECO:0000313" key="4">
    <source>
        <dbReference type="Proteomes" id="UP000693972"/>
    </source>
</evidence>
<keyword evidence="1" id="KW-0812">Transmembrane</keyword>
<keyword evidence="1" id="KW-0472">Membrane</keyword>
<dbReference type="Proteomes" id="UP000693972">
    <property type="component" value="Unassembled WGS sequence"/>
</dbReference>
<evidence type="ECO:0000313" key="3">
    <source>
        <dbReference type="EMBL" id="QXL89169.1"/>
    </source>
</evidence>
<reference evidence="3 4" key="1">
    <citation type="submission" date="2021-07" db="EMBL/GenBank/DDBJ databases">
        <title>Karlodiniumbacter phycospheric gen. nov., sp. nov., a phycosphere bacterium isolated from karlodinium veneficum.</title>
        <authorList>
            <person name="Peng Y."/>
            <person name="Jiang L."/>
            <person name="Lee J."/>
        </authorList>
    </citation>
    <scope>NUCLEOTIDE SEQUENCE</scope>
    <source>
        <strain evidence="3 4">N5</strain>
    </source>
</reference>
<evidence type="ECO:0000313" key="2">
    <source>
        <dbReference type="EMBL" id="MBY4892421.1"/>
    </source>
</evidence>
<sequence>MTATTTNANPATALPEITLNTVALIVLSGAVGTLAFDLWGKAIAPLLGLGGLAPVGLARGFLGALGLPNSAAWGNFMHLFLVGVIAYPVGWLFIARPIMARVVPGLHWSVAAALYGVALWVFAIGFIAWIAGNPAFLGFARITWVALAGHVIYAVAAAGTVHYLTRPRV</sequence>
<accession>A0A975YH54</accession>
<feature type="transmembrane region" description="Helical" evidence="1">
    <location>
        <begin position="106"/>
        <end position="130"/>
    </location>
</feature>
<protein>
    <submittedName>
        <fullName evidence="3">Uncharacterized protein</fullName>
    </submittedName>
</protein>
<dbReference type="EMBL" id="CP078073">
    <property type="protein sequence ID" value="QXL89169.1"/>
    <property type="molecule type" value="Genomic_DNA"/>
</dbReference>
<keyword evidence="1" id="KW-1133">Transmembrane helix</keyword>